<evidence type="ECO:0000313" key="3">
    <source>
        <dbReference type="EMBL" id="CAG86953.2"/>
    </source>
</evidence>
<feature type="transmembrane region" description="Helical" evidence="2">
    <location>
        <begin position="396"/>
        <end position="414"/>
    </location>
</feature>
<dbReference type="OrthoDB" id="4026706at2759"/>
<feature type="compositionally biased region" description="Polar residues" evidence="1">
    <location>
        <begin position="37"/>
        <end position="63"/>
    </location>
</feature>
<reference evidence="3 4" key="1">
    <citation type="journal article" date="2004" name="Nature">
        <title>Genome evolution in yeasts.</title>
        <authorList>
            <consortium name="Genolevures"/>
            <person name="Dujon B."/>
            <person name="Sherman D."/>
            <person name="Fischer G."/>
            <person name="Durrens P."/>
            <person name="Casaregola S."/>
            <person name="Lafontaine I."/>
            <person name="de Montigny J."/>
            <person name="Marck C."/>
            <person name="Neuveglise C."/>
            <person name="Talla E."/>
            <person name="Goffard N."/>
            <person name="Frangeul L."/>
            <person name="Aigle M."/>
            <person name="Anthouard V."/>
            <person name="Babour A."/>
            <person name="Barbe V."/>
            <person name="Barnay S."/>
            <person name="Blanchin S."/>
            <person name="Beckerich J.M."/>
            <person name="Beyne E."/>
            <person name="Bleykasten C."/>
            <person name="Boisrame A."/>
            <person name="Boyer J."/>
            <person name="Cattolico L."/>
            <person name="Confanioleri F."/>
            <person name="de Daruvar A."/>
            <person name="Despons L."/>
            <person name="Fabre E."/>
            <person name="Fairhead C."/>
            <person name="Ferry-Dumazet H."/>
            <person name="Groppi A."/>
            <person name="Hantraye F."/>
            <person name="Hennequin C."/>
            <person name="Jauniaux N."/>
            <person name="Joyet P."/>
            <person name="Kachouri R."/>
            <person name="Kerrest A."/>
            <person name="Koszul R."/>
            <person name="Lemaire M."/>
            <person name="Lesur I."/>
            <person name="Ma L."/>
            <person name="Muller H."/>
            <person name="Nicaud J.M."/>
            <person name="Nikolski M."/>
            <person name="Oztas S."/>
            <person name="Ozier-Kalogeropoulos O."/>
            <person name="Pellenz S."/>
            <person name="Potier S."/>
            <person name="Richard G.F."/>
            <person name="Straub M.L."/>
            <person name="Suleau A."/>
            <person name="Swennene D."/>
            <person name="Tekaia F."/>
            <person name="Wesolowski-Louvel M."/>
            <person name="Westhof E."/>
            <person name="Wirth B."/>
            <person name="Zeniou-Meyer M."/>
            <person name="Zivanovic I."/>
            <person name="Bolotin-Fukuhara M."/>
            <person name="Thierry A."/>
            <person name="Bouchier C."/>
            <person name="Caudron B."/>
            <person name="Scarpelli C."/>
            <person name="Gaillardin C."/>
            <person name="Weissenbach J."/>
            <person name="Wincker P."/>
            <person name="Souciet J.L."/>
        </authorList>
    </citation>
    <scope>NUCLEOTIDE SEQUENCE [LARGE SCALE GENOMIC DNA]</scope>
    <source>
        <strain evidence="4">ATCC 36239 / CBS 767 / BCRC 21394 / JCM 1990 / NBRC 0083 / IGC 2968</strain>
    </source>
</reference>
<accession>Q6BSL3</accession>
<dbReference type="Proteomes" id="UP000000599">
    <property type="component" value="Chromosome D"/>
</dbReference>
<dbReference type="OMA" id="HESIKAM"/>
<feature type="compositionally biased region" description="Polar residues" evidence="1">
    <location>
        <begin position="77"/>
        <end position="122"/>
    </location>
</feature>
<keyword evidence="2" id="KW-0812">Transmembrane</keyword>
<dbReference type="RefSeq" id="XP_458807.2">
    <property type="nucleotide sequence ID" value="XM_458807.1"/>
</dbReference>
<dbReference type="GeneID" id="2901677"/>
<proteinExistence type="predicted"/>
<evidence type="ECO:0000313" key="4">
    <source>
        <dbReference type="Proteomes" id="UP000000599"/>
    </source>
</evidence>
<keyword evidence="4" id="KW-1185">Reference proteome</keyword>
<dbReference type="EMBL" id="CR382136">
    <property type="protein sequence ID" value="CAG86953.2"/>
    <property type="molecule type" value="Genomic_DNA"/>
</dbReference>
<evidence type="ECO:0000256" key="1">
    <source>
        <dbReference type="SAM" id="MobiDB-lite"/>
    </source>
</evidence>
<feature type="compositionally biased region" description="Low complexity" evidence="1">
    <location>
        <begin position="123"/>
        <end position="133"/>
    </location>
</feature>
<dbReference type="AlphaFoldDB" id="Q6BSL3"/>
<dbReference type="KEGG" id="dha:DEHA2D07986g"/>
<evidence type="ECO:0000256" key="2">
    <source>
        <dbReference type="SAM" id="Phobius"/>
    </source>
</evidence>
<gene>
    <name evidence="3" type="ordered locus">DEHA2D07986g</name>
</gene>
<name>Q6BSL3_DEBHA</name>
<dbReference type="HOGENOM" id="CLU_662260_0_0_1"/>
<dbReference type="VEuPathDB" id="FungiDB:DEHA2D07986g"/>
<dbReference type="STRING" id="284592.Q6BSL3"/>
<organism evidence="3 4">
    <name type="scientific">Debaryomyces hansenii (strain ATCC 36239 / CBS 767 / BCRC 21394 / JCM 1990 / NBRC 0083 / IGC 2968)</name>
    <name type="common">Yeast</name>
    <name type="synonym">Torulaspora hansenii</name>
    <dbReference type="NCBI Taxonomy" id="284592"/>
    <lineage>
        <taxon>Eukaryota</taxon>
        <taxon>Fungi</taxon>
        <taxon>Dikarya</taxon>
        <taxon>Ascomycota</taxon>
        <taxon>Saccharomycotina</taxon>
        <taxon>Pichiomycetes</taxon>
        <taxon>Debaryomycetaceae</taxon>
        <taxon>Debaryomyces</taxon>
    </lineage>
</organism>
<protein>
    <submittedName>
        <fullName evidence="3">DEHA2D07986p</fullName>
    </submittedName>
</protein>
<keyword evidence="2" id="KW-1133">Transmembrane helix</keyword>
<dbReference type="InParanoid" id="Q6BSL3"/>
<sequence length="415" mass="45329">MSTEATNHTPDSPAISMINKRSTNINNKNGLDHDNNANRASTGRLSTPFSSRPNSGTNLNGLSTKVRLKRPKLGDRTGSTESVTRTPVSQKASNRFTIQTNARAANGTPTNIPNASTPMRRTSGSNVSGSASSPALTSLDMGKKRLVDQFYSTYKDPQTSSGTDLTQYIKNGSNVSPSAEKTFRFTNYVTGNASASEDSLSSDIIGDLVQSGGFAYIPTQNHPNHDESLTNQLLNVDSLVADQPSPHDSADTSPNSLAAVASSLSSSLVTHTRDSLAVRPSHSHASPAITNLDALSQYLKDVRRSTIDILAHLDSHKDILKEKFRSDINSSVSKLDEIVKIVGTLEYRLNYVRSKVNRNKQIMSQDLSSKIALLEKIDKRMTEYANVSRRRHFRQLSIVSFSLLVIALLYTLYIR</sequence>
<keyword evidence="2" id="KW-0472">Membrane</keyword>
<feature type="region of interest" description="Disordered" evidence="1">
    <location>
        <begin position="23"/>
        <end position="136"/>
    </location>
</feature>
<dbReference type="eggNOG" id="ENOG502RQ68">
    <property type="taxonomic scope" value="Eukaryota"/>
</dbReference>